<dbReference type="Proteomes" id="UP001152562">
    <property type="component" value="Unassembled WGS sequence"/>
</dbReference>
<feature type="signal peptide" evidence="6">
    <location>
        <begin position="1"/>
        <end position="17"/>
    </location>
</feature>
<evidence type="ECO:0000313" key="7">
    <source>
        <dbReference type="EMBL" id="CAH4031075.1"/>
    </source>
</evidence>
<dbReference type="EMBL" id="CALOZG010000013">
    <property type="protein sequence ID" value="CAH4031075.1"/>
    <property type="molecule type" value="Genomic_DNA"/>
</dbReference>
<comment type="subcellular location">
    <subcellularLocation>
        <location evidence="1">Secreted</location>
    </subcellularLocation>
</comment>
<comment type="similarity">
    <text evidence="2">Belongs to the GILT family.</text>
</comment>
<gene>
    <name evidence="7" type="ORF">PIBRA_LOCUS7647</name>
</gene>
<dbReference type="OrthoDB" id="958254at2759"/>
<sequence>MVRDFLLCLFFVTLANSYTDVLFNDLLDEDPPTIDADLMNFIPDKTYTGEKVNIKLFYECFCPGCRDFESTEFNEAINKLNDYLDIQTYPYGNAETKEHDGKVEFICQHGPSECYANKLHACALDIITNHTAALLFNICMMDNSQENLGSDDEAADKCGANMRIDSTPVKSCAKGAKGIELLKYYGLESNKVNFKYVPFILINGEENKGQNFIQDVCKYFSKPPPPCLGLKN</sequence>
<dbReference type="InterPro" id="IPR004911">
    <property type="entry name" value="Interferon-induced_GILT"/>
</dbReference>
<dbReference type="InterPro" id="IPR036249">
    <property type="entry name" value="Thioredoxin-like_sf"/>
</dbReference>
<dbReference type="GO" id="GO:0005576">
    <property type="term" value="C:extracellular region"/>
    <property type="evidence" value="ECO:0007669"/>
    <property type="project" value="UniProtKB-SubCell"/>
</dbReference>
<protein>
    <submittedName>
        <fullName evidence="7">Uncharacterized protein</fullName>
    </submittedName>
</protein>
<evidence type="ECO:0000256" key="3">
    <source>
        <dbReference type="ARBA" id="ARBA00022525"/>
    </source>
</evidence>
<evidence type="ECO:0000256" key="4">
    <source>
        <dbReference type="ARBA" id="ARBA00022729"/>
    </source>
</evidence>
<name>A0A9P0TG56_PIEBR</name>
<dbReference type="Pfam" id="PF03227">
    <property type="entry name" value="GILT"/>
    <property type="match status" value="1"/>
</dbReference>
<dbReference type="SUPFAM" id="SSF52833">
    <property type="entry name" value="Thioredoxin-like"/>
    <property type="match status" value="1"/>
</dbReference>
<evidence type="ECO:0000256" key="1">
    <source>
        <dbReference type="ARBA" id="ARBA00004613"/>
    </source>
</evidence>
<keyword evidence="5" id="KW-0325">Glycoprotein</keyword>
<reference evidence="7" key="1">
    <citation type="submission" date="2022-05" db="EMBL/GenBank/DDBJ databases">
        <authorList>
            <person name="Okamura Y."/>
        </authorList>
    </citation>
    <scope>NUCLEOTIDE SEQUENCE</scope>
</reference>
<evidence type="ECO:0000256" key="2">
    <source>
        <dbReference type="ARBA" id="ARBA00005679"/>
    </source>
</evidence>
<dbReference type="PANTHER" id="PTHR13234">
    <property type="entry name" value="GAMMA-INTERFERON INDUCIBLE LYSOSOMAL THIOL REDUCTASE GILT"/>
    <property type="match status" value="1"/>
</dbReference>
<organism evidence="7 8">
    <name type="scientific">Pieris brassicae</name>
    <name type="common">White butterfly</name>
    <name type="synonym">Large white butterfly</name>
    <dbReference type="NCBI Taxonomy" id="7116"/>
    <lineage>
        <taxon>Eukaryota</taxon>
        <taxon>Metazoa</taxon>
        <taxon>Ecdysozoa</taxon>
        <taxon>Arthropoda</taxon>
        <taxon>Hexapoda</taxon>
        <taxon>Insecta</taxon>
        <taxon>Pterygota</taxon>
        <taxon>Neoptera</taxon>
        <taxon>Endopterygota</taxon>
        <taxon>Lepidoptera</taxon>
        <taxon>Glossata</taxon>
        <taxon>Ditrysia</taxon>
        <taxon>Papilionoidea</taxon>
        <taxon>Pieridae</taxon>
        <taxon>Pierinae</taxon>
        <taxon>Pieris</taxon>
    </lineage>
</organism>
<comment type="caution">
    <text evidence="7">The sequence shown here is derived from an EMBL/GenBank/DDBJ whole genome shotgun (WGS) entry which is preliminary data.</text>
</comment>
<keyword evidence="8" id="KW-1185">Reference proteome</keyword>
<evidence type="ECO:0000256" key="5">
    <source>
        <dbReference type="ARBA" id="ARBA00023180"/>
    </source>
</evidence>
<feature type="chain" id="PRO_5040395054" evidence="6">
    <location>
        <begin position="18"/>
        <end position="232"/>
    </location>
</feature>
<evidence type="ECO:0000256" key="6">
    <source>
        <dbReference type="SAM" id="SignalP"/>
    </source>
</evidence>
<keyword evidence="3" id="KW-0964">Secreted</keyword>
<evidence type="ECO:0000313" key="8">
    <source>
        <dbReference type="Proteomes" id="UP001152562"/>
    </source>
</evidence>
<accession>A0A9P0TG56</accession>
<dbReference type="GO" id="GO:0016671">
    <property type="term" value="F:oxidoreductase activity, acting on a sulfur group of donors, disulfide as acceptor"/>
    <property type="evidence" value="ECO:0007669"/>
    <property type="project" value="InterPro"/>
</dbReference>
<keyword evidence="4 6" id="KW-0732">Signal</keyword>
<dbReference type="PANTHER" id="PTHR13234:SF8">
    <property type="entry name" value="GAMMA-INTERFERON-INDUCIBLE LYSOSOMAL THIOL REDUCTASE"/>
    <property type="match status" value="1"/>
</dbReference>
<dbReference type="Gene3D" id="3.40.30.10">
    <property type="entry name" value="Glutaredoxin"/>
    <property type="match status" value="1"/>
</dbReference>
<dbReference type="AlphaFoldDB" id="A0A9P0TG56"/>
<proteinExistence type="inferred from homology"/>